<evidence type="ECO:0000313" key="4">
    <source>
        <dbReference type="Proteomes" id="UP000673394"/>
    </source>
</evidence>
<dbReference type="RefSeq" id="WP_210659065.1">
    <property type="nucleotide sequence ID" value="NZ_JAGKSP010000005.1"/>
</dbReference>
<feature type="transmembrane region" description="Helical" evidence="2">
    <location>
        <begin position="24"/>
        <end position="45"/>
    </location>
</feature>
<keyword evidence="2" id="KW-1133">Transmembrane helix</keyword>
<dbReference type="EMBL" id="JAGKSP010000005">
    <property type="protein sequence ID" value="MBP3964081.1"/>
    <property type="molecule type" value="Genomic_DNA"/>
</dbReference>
<dbReference type="Proteomes" id="UP000673394">
    <property type="component" value="Unassembled WGS sequence"/>
</dbReference>
<keyword evidence="1" id="KW-0175">Coiled coil</keyword>
<reference evidence="3 4" key="1">
    <citation type="submission" date="2021-04" db="EMBL/GenBank/DDBJ databases">
        <title>Paenibacillus sp. DLE-14 whole genome sequence.</title>
        <authorList>
            <person name="Ham Y.J."/>
        </authorList>
    </citation>
    <scope>NUCLEOTIDE SEQUENCE [LARGE SCALE GENOMIC DNA]</scope>
    <source>
        <strain evidence="3 4">DLE-14</strain>
    </source>
</reference>
<evidence type="ECO:0000256" key="2">
    <source>
        <dbReference type="SAM" id="Phobius"/>
    </source>
</evidence>
<proteinExistence type="predicted"/>
<evidence type="ECO:0000256" key="1">
    <source>
        <dbReference type="SAM" id="Coils"/>
    </source>
</evidence>
<evidence type="ECO:0000313" key="3">
    <source>
        <dbReference type="EMBL" id="MBP3964081.1"/>
    </source>
</evidence>
<gene>
    <name evidence="3" type="ORF">I8J30_15300</name>
</gene>
<organism evidence="3 4">
    <name type="scientific">Paenibacillus lignilyticus</name>
    <dbReference type="NCBI Taxonomy" id="1172615"/>
    <lineage>
        <taxon>Bacteria</taxon>
        <taxon>Bacillati</taxon>
        <taxon>Bacillota</taxon>
        <taxon>Bacilli</taxon>
        <taxon>Bacillales</taxon>
        <taxon>Paenibacillaceae</taxon>
        <taxon>Paenibacillus</taxon>
    </lineage>
</organism>
<keyword evidence="4" id="KW-1185">Reference proteome</keyword>
<feature type="coiled-coil region" evidence="1">
    <location>
        <begin position="87"/>
        <end position="135"/>
    </location>
</feature>
<name>A0ABS5CDL8_9BACL</name>
<dbReference type="SUPFAM" id="SSF89009">
    <property type="entry name" value="GAT-like domain"/>
    <property type="match status" value="1"/>
</dbReference>
<protein>
    <submittedName>
        <fullName evidence="3">Uncharacterized protein</fullName>
    </submittedName>
</protein>
<sequence length="140" mass="15697">METNVPTSANRSLERTSRKSKPSVPMFLAAWVLLISCGIVGAVWYTGQVKDKLTQDISVQTAQQITTMQQNYDAQLKQMQADFSGELNKVQGKVDALNELLEFTKDNTNSKTDNSNKLFTQLNEVKKKLAELQKSLDVLK</sequence>
<keyword evidence="2" id="KW-0812">Transmembrane</keyword>
<accession>A0ABS5CDL8</accession>
<comment type="caution">
    <text evidence="3">The sequence shown here is derived from an EMBL/GenBank/DDBJ whole genome shotgun (WGS) entry which is preliminary data.</text>
</comment>
<keyword evidence="2" id="KW-0472">Membrane</keyword>